<feature type="compositionally biased region" description="Polar residues" evidence="1">
    <location>
        <begin position="86"/>
        <end position="102"/>
    </location>
</feature>
<dbReference type="EMBL" id="CAKOGP040001925">
    <property type="protein sequence ID" value="CAJ1956931.1"/>
    <property type="molecule type" value="Genomic_DNA"/>
</dbReference>
<evidence type="ECO:0000256" key="1">
    <source>
        <dbReference type="SAM" id="MobiDB-lite"/>
    </source>
</evidence>
<feature type="region of interest" description="Disordered" evidence="1">
    <location>
        <begin position="85"/>
        <end position="108"/>
    </location>
</feature>
<dbReference type="PANTHER" id="PTHR33418:SF1">
    <property type="entry name" value="HELICASE-ASSOCIATED DOMAIN-CONTAINING PROTEIN"/>
    <property type="match status" value="1"/>
</dbReference>
<organism evidence="3 4">
    <name type="scientific">Cylindrotheca closterium</name>
    <dbReference type="NCBI Taxonomy" id="2856"/>
    <lineage>
        <taxon>Eukaryota</taxon>
        <taxon>Sar</taxon>
        <taxon>Stramenopiles</taxon>
        <taxon>Ochrophyta</taxon>
        <taxon>Bacillariophyta</taxon>
        <taxon>Bacillariophyceae</taxon>
        <taxon>Bacillariophycidae</taxon>
        <taxon>Bacillariales</taxon>
        <taxon>Bacillariaceae</taxon>
        <taxon>Cylindrotheca</taxon>
    </lineage>
</organism>
<evidence type="ECO:0000259" key="2">
    <source>
        <dbReference type="Pfam" id="PF03457"/>
    </source>
</evidence>
<keyword evidence="4" id="KW-1185">Reference proteome</keyword>
<dbReference type="AlphaFoldDB" id="A0AAD2G193"/>
<dbReference type="Proteomes" id="UP001295423">
    <property type="component" value="Unassembled WGS sequence"/>
</dbReference>
<comment type="caution">
    <text evidence="3">The sequence shown here is derived from an EMBL/GenBank/DDBJ whole genome shotgun (WGS) entry which is preliminary data.</text>
</comment>
<dbReference type="Pfam" id="PF03457">
    <property type="entry name" value="HA"/>
    <property type="match status" value="2"/>
</dbReference>
<sequence length="309" mass="35674">MIFNHRANSDRLRNDSCIYSNLAEGSLMSLLARPLLLPSLDQFDLPFDDPNMEPLPLRPQGQVPQLVHSAFPVCSMIELLSHTKPTRSTNHPQGLIHSSDTAGGTAGVERRSDEAFFTTDQMSLNKKRQRMSPVKESPDGDEVMARFRPYQESKWRTQFKRLVQFKFEHGHCCVPHSSPEDPILARWVKRQRYQFKKLNDGDTTSTMTTHRIQDLESIGFVWHSHNSAWQEKVNELIAFKQIKGHCNVPSHYPRNAALSTWVKCQRRQYKRFINGSLSSNMTMGRLQMLESLGFVFDIQKSKRQSRETN</sequence>
<dbReference type="InterPro" id="IPR005114">
    <property type="entry name" value="Helicase_assoc"/>
</dbReference>
<feature type="domain" description="Helicase-associated" evidence="2">
    <location>
        <begin position="152"/>
        <end position="220"/>
    </location>
</feature>
<evidence type="ECO:0000313" key="4">
    <source>
        <dbReference type="Proteomes" id="UP001295423"/>
    </source>
</evidence>
<gene>
    <name evidence="3" type="ORF">CYCCA115_LOCUS16467</name>
</gene>
<dbReference type="PANTHER" id="PTHR33418">
    <property type="entry name" value="HELICASE-ASSOCIATED"/>
    <property type="match status" value="1"/>
</dbReference>
<name>A0AAD2G193_9STRA</name>
<reference evidence="3" key="1">
    <citation type="submission" date="2023-08" db="EMBL/GenBank/DDBJ databases">
        <authorList>
            <person name="Audoor S."/>
            <person name="Bilcke G."/>
        </authorList>
    </citation>
    <scope>NUCLEOTIDE SEQUENCE</scope>
</reference>
<dbReference type="Gene3D" id="6.10.140.530">
    <property type="match status" value="2"/>
</dbReference>
<evidence type="ECO:0000313" key="3">
    <source>
        <dbReference type="EMBL" id="CAJ1956931.1"/>
    </source>
</evidence>
<proteinExistence type="predicted"/>
<protein>
    <recommendedName>
        <fullName evidence="2">Helicase-associated domain-containing protein</fullName>
    </recommendedName>
</protein>
<accession>A0AAD2G193</accession>
<feature type="domain" description="Helicase-associated" evidence="2">
    <location>
        <begin position="227"/>
        <end position="294"/>
    </location>
</feature>